<evidence type="ECO:0000256" key="12">
    <source>
        <dbReference type="SAM" id="Phobius"/>
    </source>
</evidence>
<keyword evidence="5" id="KW-1003">Cell membrane</keyword>
<comment type="caution">
    <text evidence="13">The sequence shown here is derived from an EMBL/GenBank/DDBJ whole genome shotgun (WGS) entry which is preliminary data.</text>
</comment>
<dbReference type="AlphaFoldDB" id="A0A644VQM4"/>
<evidence type="ECO:0000256" key="5">
    <source>
        <dbReference type="ARBA" id="ARBA00022475"/>
    </source>
</evidence>
<dbReference type="GO" id="GO:0005886">
    <property type="term" value="C:plasma membrane"/>
    <property type="evidence" value="ECO:0007669"/>
    <property type="project" value="UniProtKB-SubCell"/>
</dbReference>
<dbReference type="PANTHER" id="PTHR30622">
    <property type="entry name" value="UNDECAPRENYL-DIPHOSPHATASE"/>
    <property type="match status" value="1"/>
</dbReference>
<evidence type="ECO:0000256" key="10">
    <source>
        <dbReference type="ARBA" id="ARBA00032707"/>
    </source>
</evidence>
<evidence type="ECO:0000256" key="1">
    <source>
        <dbReference type="ARBA" id="ARBA00004651"/>
    </source>
</evidence>
<evidence type="ECO:0000256" key="6">
    <source>
        <dbReference type="ARBA" id="ARBA00022692"/>
    </source>
</evidence>
<evidence type="ECO:0000256" key="4">
    <source>
        <dbReference type="ARBA" id="ARBA00021581"/>
    </source>
</evidence>
<dbReference type="NCBIfam" id="TIGR00753">
    <property type="entry name" value="undec_PP_bacA"/>
    <property type="match status" value="1"/>
</dbReference>
<sequence>MDQNLIAVLLGIIEGLTEFLPVSSTGHMIIVGHVLGFEGNVATIFEIVIQLGAILSVLVLYKDKFLHFLTKEGWQVNRGLSGIHIAAGIVPTMLFAYLVHSFIQAHLFSPFTVAIGLVLGAILMFCAERHITGREEYLVNDVDKITVKQATLIGFFQFLSLWPGFSRSGSTIGGALFVGVSRKAAADFSFIMAVPVMFVACIYELLKNMKMLNAGDFQMLGIGFVVAFIVAYYSIVWFMSFLNKSTLTSFAVYRVLLAAVTLWYFYM</sequence>
<evidence type="ECO:0000256" key="11">
    <source>
        <dbReference type="ARBA" id="ARBA00047594"/>
    </source>
</evidence>
<name>A0A644VQM4_9ZZZZ</name>
<gene>
    <name evidence="13" type="primary">uppP_15</name>
    <name evidence="13" type="ORF">SDC9_39856</name>
</gene>
<evidence type="ECO:0000256" key="8">
    <source>
        <dbReference type="ARBA" id="ARBA00022989"/>
    </source>
</evidence>
<organism evidence="13">
    <name type="scientific">bioreactor metagenome</name>
    <dbReference type="NCBI Taxonomy" id="1076179"/>
    <lineage>
        <taxon>unclassified sequences</taxon>
        <taxon>metagenomes</taxon>
        <taxon>ecological metagenomes</taxon>
    </lineage>
</organism>
<keyword evidence="6 12" id="KW-0812">Transmembrane</keyword>
<feature type="transmembrane region" description="Helical" evidence="12">
    <location>
        <begin position="185"/>
        <end position="206"/>
    </location>
</feature>
<comment type="catalytic activity">
    <reaction evidence="11">
        <text>di-trans,octa-cis-undecaprenyl diphosphate + H2O = di-trans,octa-cis-undecaprenyl phosphate + phosphate + H(+)</text>
        <dbReference type="Rhea" id="RHEA:28094"/>
        <dbReference type="ChEBI" id="CHEBI:15377"/>
        <dbReference type="ChEBI" id="CHEBI:15378"/>
        <dbReference type="ChEBI" id="CHEBI:43474"/>
        <dbReference type="ChEBI" id="CHEBI:58405"/>
        <dbReference type="ChEBI" id="CHEBI:60392"/>
        <dbReference type="EC" id="3.6.1.27"/>
    </reaction>
</comment>
<dbReference type="HAMAP" id="MF_01006">
    <property type="entry name" value="Undec_diphosphatase"/>
    <property type="match status" value="1"/>
</dbReference>
<dbReference type="GO" id="GO:0050380">
    <property type="term" value="F:undecaprenyl-diphosphatase activity"/>
    <property type="evidence" value="ECO:0007669"/>
    <property type="project" value="UniProtKB-EC"/>
</dbReference>
<dbReference type="EMBL" id="VSSQ01000400">
    <property type="protein sequence ID" value="MPL93714.1"/>
    <property type="molecule type" value="Genomic_DNA"/>
</dbReference>
<proteinExistence type="inferred from homology"/>
<keyword evidence="8 12" id="KW-1133">Transmembrane helix</keyword>
<feature type="transmembrane region" description="Helical" evidence="12">
    <location>
        <begin position="218"/>
        <end position="240"/>
    </location>
</feature>
<comment type="subcellular location">
    <subcellularLocation>
        <location evidence="1">Cell membrane</location>
        <topology evidence="1">Multi-pass membrane protein</topology>
    </subcellularLocation>
</comment>
<evidence type="ECO:0000256" key="7">
    <source>
        <dbReference type="ARBA" id="ARBA00022801"/>
    </source>
</evidence>
<dbReference type="PANTHER" id="PTHR30622:SF3">
    <property type="entry name" value="UNDECAPRENYL-DIPHOSPHATASE"/>
    <property type="match status" value="1"/>
</dbReference>
<feature type="transmembrane region" description="Helical" evidence="12">
    <location>
        <begin position="82"/>
        <end position="99"/>
    </location>
</feature>
<feature type="transmembrane region" description="Helical" evidence="12">
    <location>
        <begin position="105"/>
        <end position="126"/>
    </location>
</feature>
<dbReference type="InterPro" id="IPR003824">
    <property type="entry name" value="UppP"/>
</dbReference>
<evidence type="ECO:0000313" key="13">
    <source>
        <dbReference type="EMBL" id="MPL93714.1"/>
    </source>
</evidence>
<dbReference type="Pfam" id="PF02673">
    <property type="entry name" value="BacA"/>
    <property type="match status" value="1"/>
</dbReference>
<keyword evidence="7 13" id="KW-0378">Hydrolase</keyword>
<reference evidence="13" key="1">
    <citation type="submission" date="2019-08" db="EMBL/GenBank/DDBJ databases">
        <authorList>
            <person name="Kucharzyk K."/>
            <person name="Murdoch R.W."/>
            <person name="Higgins S."/>
            <person name="Loffler F."/>
        </authorList>
    </citation>
    <scope>NUCLEOTIDE SEQUENCE</scope>
</reference>
<dbReference type="NCBIfam" id="NF001390">
    <property type="entry name" value="PRK00281.1-4"/>
    <property type="match status" value="1"/>
</dbReference>
<dbReference type="EC" id="3.6.1.27" evidence="3"/>
<evidence type="ECO:0000256" key="2">
    <source>
        <dbReference type="ARBA" id="ARBA00010621"/>
    </source>
</evidence>
<comment type="similarity">
    <text evidence="2">Belongs to the UppP family.</text>
</comment>
<evidence type="ECO:0000256" key="3">
    <source>
        <dbReference type="ARBA" id="ARBA00012374"/>
    </source>
</evidence>
<feature type="transmembrane region" description="Helical" evidence="12">
    <location>
        <begin position="246"/>
        <end position="266"/>
    </location>
</feature>
<keyword evidence="9 12" id="KW-0472">Membrane</keyword>
<feature type="transmembrane region" description="Helical" evidence="12">
    <location>
        <begin position="41"/>
        <end position="61"/>
    </location>
</feature>
<evidence type="ECO:0000256" key="9">
    <source>
        <dbReference type="ARBA" id="ARBA00023136"/>
    </source>
</evidence>
<protein>
    <recommendedName>
        <fullName evidence="4">Undecaprenyl-diphosphatase</fullName>
        <ecNumber evidence="3">3.6.1.27</ecNumber>
    </recommendedName>
    <alternativeName>
        <fullName evidence="10">Undecaprenyl pyrophosphate phosphatase</fullName>
    </alternativeName>
</protein>
<accession>A0A644VQM4</accession>